<evidence type="ECO:0000256" key="1">
    <source>
        <dbReference type="SAM" id="Coils"/>
    </source>
</evidence>
<dbReference type="RefSeq" id="WP_156007117.1">
    <property type="nucleotide sequence ID" value="NZ_CP045483.1"/>
</dbReference>
<accession>A0A650CPW3</accession>
<reference evidence="2 3" key="1">
    <citation type="submission" date="2019-10" db="EMBL/GenBank/DDBJ databases">
        <title>Genome Sequences from Six Type Strain Members of the Archaeal Family Sulfolobaceae: Acidianus ambivalens, Acidianus infernus, Metallosphaera prunae, Stygiolobus azoricus, Sulfolobus metallicus, and Sulfurisphaera ohwakuensis.</title>
        <authorList>
            <person name="Counts J.A."/>
            <person name="Kelly R.M."/>
        </authorList>
    </citation>
    <scope>NUCLEOTIDE SEQUENCE [LARGE SCALE GENOMIC DNA]</scope>
    <source>
        <strain evidence="2 3">FC6</strain>
    </source>
</reference>
<evidence type="ECO:0000313" key="3">
    <source>
        <dbReference type="Proteomes" id="UP000423396"/>
    </source>
</evidence>
<feature type="coiled-coil region" evidence="1">
    <location>
        <begin position="190"/>
        <end position="217"/>
    </location>
</feature>
<dbReference type="EMBL" id="CP045483">
    <property type="protein sequence ID" value="QGR19886.1"/>
    <property type="molecule type" value="Genomic_DNA"/>
</dbReference>
<dbReference type="GeneID" id="42798960"/>
<name>A0A650CPW3_9CREN</name>
<dbReference type="KEGG" id="sazo:D1868_07775"/>
<dbReference type="Proteomes" id="UP000423396">
    <property type="component" value="Chromosome"/>
</dbReference>
<evidence type="ECO:0000313" key="2">
    <source>
        <dbReference type="EMBL" id="QGR19886.1"/>
    </source>
</evidence>
<organism evidence="2 3">
    <name type="scientific">Stygiolobus azoricus</name>
    <dbReference type="NCBI Taxonomy" id="41675"/>
    <lineage>
        <taxon>Archaea</taxon>
        <taxon>Thermoproteota</taxon>
        <taxon>Thermoprotei</taxon>
        <taxon>Sulfolobales</taxon>
        <taxon>Sulfolobaceae</taxon>
        <taxon>Stygiolobus</taxon>
    </lineage>
</organism>
<keyword evidence="1" id="KW-0175">Coiled coil</keyword>
<protein>
    <submittedName>
        <fullName evidence="2">Uncharacterized protein</fullName>
    </submittedName>
</protein>
<proteinExistence type="predicted"/>
<dbReference type="OrthoDB" id="37209at2157"/>
<gene>
    <name evidence="2" type="ORF">D1868_07775</name>
</gene>
<sequence length="218" mass="25469">MPINARIGKISKNEEEYYFAYEGGKWRQVKLKEKAWHSLKSVKYVEGILDEKEGVVIKRVYKRSGKVISVDYFVKRGDSLEDLNCIKGTEFEGETIEIFKTDDITIYRYAGNYFEDKTSLVKFLTLQIRRRVEEKLGSELISLDAKLKGETDKAYLLVINGKEVWVPKSVGKYLDGKVTLPIWFVKNNNLADVKDYEERVDNEVRKYEEKIARLVFEL</sequence>
<keyword evidence="3" id="KW-1185">Reference proteome</keyword>
<dbReference type="AlphaFoldDB" id="A0A650CPW3"/>